<evidence type="ECO:0000256" key="1">
    <source>
        <dbReference type="ARBA" id="ARBA00008591"/>
    </source>
</evidence>
<gene>
    <name evidence="2" type="ORF">DZC52_06520</name>
</gene>
<dbReference type="InterPro" id="IPR038078">
    <property type="entry name" value="PhoU-like_sf"/>
</dbReference>
<dbReference type="AlphaFoldDB" id="A0A3E1K9H8"/>
<dbReference type="InterPro" id="IPR018445">
    <property type="entry name" value="Put_Phosphate_transp_reg"/>
</dbReference>
<dbReference type="Pfam" id="PF01865">
    <property type="entry name" value="PhoU_div"/>
    <property type="match status" value="1"/>
</dbReference>
<evidence type="ECO:0000313" key="2">
    <source>
        <dbReference type="EMBL" id="RFF30827.1"/>
    </source>
</evidence>
<dbReference type="PANTHER" id="PTHR36536">
    <property type="entry name" value="UPF0111 PROTEIN HI_1603"/>
    <property type="match status" value="1"/>
</dbReference>
<keyword evidence="3" id="KW-1185">Reference proteome</keyword>
<dbReference type="PANTHER" id="PTHR36536:SF3">
    <property type="entry name" value="UPF0111 PROTEIN HI_1603"/>
    <property type="match status" value="1"/>
</dbReference>
<sequence>MNPTGYISRVFGQSPVRPLQEHFEKAAACAGRLPDFVRAAQTGDWETAAEIRKSIVNLEHEADDLKRELRLNLPRSLFMPVARTDVLEMLSVQDRIANKARDISGLMLGRRMVIPNALQDLYLSFVDRCLDAVGQAHKTVNELDELFETSFSGSEIDLVMGMIKKLDEIENDSDTLQVEFRAKLFEIEKDLPPIDVMFLYKIIDWTGDLGDLAQRVGSRLHLMIAR</sequence>
<dbReference type="RefSeq" id="WP_116650325.1">
    <property type="nucleotide sequence ID" value="NZ_QUZK01000030.1"/>
</dbReference>
<evidence type="ECO:0000313" key="3">
    <source>
        <dbReference type="Proteomes" id="UP000260351"/>
    </source>
</evidence>
<organism evidence="2 3">
    <name type="scientific">Wenzhouxiangella sediminis</name>
    <dbReference type="NCBI Taxonomy" id="1792836"/>
    <lineage>
        <taxon>Bacteria</taxon>
        <taxon>Pseudomonadati</taxon>
        <taxon>Pseudomonadota</taxon>
        <taxon>Gammaproteobacteria</taxon>
        <taxon>Chromatiales</taxon>
        <taxon>Wenzhouxiangellaceae</taxon>
        <taxon>Wenzhouxiangella</taxon>
    </lineage>
</organism>
<reference evidence="2 3" key="1">
    <citation type="submission" date="2018-08" db="EMBL/GenBank/DDBJ databases">
        <title>Wenzhouxiangella salilacus sp. nov., a novel bacterium isolated from a saline lake in Xinjiang Province, China.</title>
        <authorList>
            <person name="Han S."/>
        </authorList>
    </citation>
    <scope>NUCLEOTIDE SEQUENCE [LARGE SCALE GENOMIC DNA]</scope>
    <source>
        <strain evidence="2 3">XDB06</strain>
    </source>
</reference>
<protein>
    <submittedName>
        <fullName evidence="2">TIGR00153 family protein</fullName>
    </submittedName>
</protein>
<name>A0A3E1K9H8_9GAMM</name>
<comment type="caution">
    <text evidence="2">The sequence shown here is derived from an EMBL/GenBank/DDBJ whole genome shotgun (WGS) entry which is preliminary data.</text>
</comment>
<dbReference type="OrthoDB" id="9780540at2"/>
<dbReference type="InterPro" id="IPR002727">
    <property type="entry name" value="DUF47"/>
</dbReference>
<dbReference type="SUPFAM" id="SSF109755">
    <property type="entry name" value="PhoU-like"/>
    <property type="match status" value="1"/>
</dbReference>
<dbReference type="Gene3D" id="1.20.58.220">
    <property type="entry name" value="Phosphate transport system protein phou homolog 2, domain 2"/>
    <property type="match status" value="1"/>
</dbReference>
<dbReference type="Proteomes" id="UP000260351">
    <property type="component" value="Unassembled WGS sequence"/>
</dbReference>
<comment type="similarity">
    <text evidence="1">Belongs to the UPF0111 family.</text>
</comment>
<proteinExistence type="inferred from homology"/>
<accession>A0A3E1K9H8</accession>
<dbReference type="NCBIfam" id="TIGR00153">
    <property type="entry name" value="TIGR00153 family protein"/>
    <property type="match status" value="1"/>
</dbReference>
<dbReference type="EMBL" id="QUZK01000030">
    <property type="protein sequence ID" value="RFF30827.1"/>
    <property type="molecule type" value="Genomic_DNA"/>
</dbReference>